<sequence length="454" mass="49692">MVWRHLKAARVLQWLPGQGVLLGSNGMPKLVNTLTIGAYYRSGRLSQHLLWLACGAGVAGLLASRALIALSPVVGVLAVLANPQLRQTAVSCWRNGALLRAAALVAFLLLSGIYTSEWAVWRHELFRSLTWLGVPLAFTLAVPLSGRQRRAVGGLFVLSTAAVALATLAKYLLDPISADAAINVGHNVQAITGVFHIAFGTMLAQAFFWGLLLRRQQQVGPLGRAVLLAAAAVIVLTLHVLAYRTGLLVLYAGLLAYAIRLLLKKHVVFGLGLLALLALGPWVAFQTLHSVQRRVESTSWDIKQYVQGNDINDYSLARRLAAVETAASIIRRNWLVGVGPADAYAAMLDEYRWKNFGLRPANWVNVHNQYLSALIGGGVVGLAIWLSILFWPLRHRGTRRNPYIVFFILTQATVMMVADMLSLQIGLNLFVFGYGFLVVADETNRLRANRKLPD</sequence>
<feature type="transmembrane region" description="Helical" evidence="5">
    <location>
        <begin position="248"/>
        <end position="263"/>
    </location>
</feature>
<feature type="transmembrane region" description="Helical" evidence="5">
    <location>
        <begin position="268"/>
        <end position="285"/>
    </location>
</feature>
<keyword evidence="8" id="KW-1185">Reference proteome</keyword>
<name>A0A3R9MSF3_9BACT</name>
<keyword evidence="2 5" id="KW-0812">Transmembrane</keyword>
<feature type="transmembrane region" description="Helical" evidence="5">
    <location>
        <begin position="151"/>
        <end position="173"/>
    </location>
</feature>
<dbReference type="EMBL" id="RWIU01000009">
    <property type="protein sequence ID" value="RSK39593.1"/>
    <property type="molecule type" value="Genomic_DNA"/>
</dbReference>
<comment type="caution">
    <text evidence="7">The sequence shown here is derived from an EMBL/GenBank/DDBJ whole genome shotgun (WGS) entry which is preliminary data.</text>
</comment>
<keyword evidence="3 5" id="KW-1133">Transmembrane helix</keyword>
<evidence type="ECO:0000313" key="7">
    <source>
        <dbReference type="EMBL" id="RSK39593.1"/>
    </source>
</evidence>
<evidence type="ECO:0000313" key="8">
    <source>
        <dbReference type="Proteomes" id="UP000270291"/>
    </source>
</evidence>
<dbReference type="GO" id="GO:0016874">
    <property type="term" value="F:ligase activity"/>
    <property type="evidence" value="ECO:0007669"/>
    <property type="project" value="UniProtKB-KW"/>
</dbReference>
<organism evidence="7 8">
    <name type="scientific">Hymenobacter perfusus</name>
    <dbReference type="NCBI Taxonomy" id="1236770"/>
    <lineage>
        <taxon>Bacteria</taxon>
        <taxon>Pseudomonadati</taxon>
        <taxon>Bacteroidota</taxon>
        <taxon>Cytophagia</taxon>
        <taxon>Cytophagales</taxon>
        <taxon>Hymenobacteraceae</taxon>
        <taxon>Hymenobacter</taxon>
    </lineage>
</organism>
<evidence type="ECO:0000256" key="3">
    <source>
        <dbReference type="ARBA" id="ARBA00022989"/>
    </source>
</evidence>
<accession>A0A3R9MSF3</accession>
<dbReference type="Proteomes" id="UP000270291">
    <property type="component" value="Unassembled WGS sequence"/>
</dbReference>
<evidence type="ECO:0000256" key="4">
    <source>
        <dbReference type="ARBA" id="ARBA00023136"/>
    </source>
</evidence>
<comment type="subcellular location">
    <subcellularLocation>
        <location evidence="1">Membrane</location>
        <topology evidence="1">Multi-pass membrane protein</topology>
    </subcellularLocation>
</comment>
<dbReference type="InterPro" id="IPR007016">
    <property type="entry name" value="O-antigen_ligase-rel_domated"/>
</dbReference>
<dbReference type="PANTHER" id="PTHR37422">
    <property type="entry name" value="TEICHURONIC ACID BIOSYNTHESIS PROTEIN TUAE"/>
    <property type="match status" value="1"/>
</dbReference>
<feature type="transmembrane region" description="Helical" evidence="5">
    <location>
        <begin position="125"/>
        <end position="144"/>
    </location>
</feature>
<evidence type="ECO:0000259" key="6">
    <source>
        <dbReference type="Pfam" id="PF04932"/>
    </source>
</evidence>
<feature type="transmembrane region" description="Helical" evidence="5">
    <location>
        <begin position="92"/>
        <end position="113"/>
    </location>
</feature>
<proteinExistence type="predicted"/>
<feature type="transmembrane region" description="Helical" evidence="5">
    <location>
        <begin position="225"/>
        <end position="242"/>
    </location>
</feature>
<feature type="transmembrane region" description="Helical" evidence="5">
    <location>
        <begin position="370"/>
        <end position="391"/>
    </location>
</feature>
<feature type="transmembrane region" description="Helical" evidence="5">
    <location>
        <begin position="193"/>
        <end position="213"/>
    </location>
</feature>
<dbReference type="Pfam" id="PF04932">
    <property type="entry name" value="Wzy_C"/>
    <property type="match status" value="1"/>
</dbReference>
<protein>
    <submittedName>
        <fullName evidence="7">O-antigen ligase domain-containing protein</fullName>
    </submittedName>
</protein>
<evidence type="ECO:0000256" key="2">
    <source>
        <dbReference type="ARBA" id="ARBA00022692"/>
    </source>
</evidence>
<keyword evidence="4 5" id="KW-0472">Membrane</keyword>
<feature type="transmembrane region" description="Helical" evidence="5">
    <location>
        <begin position="403"/>
        <end position="427"/>
    </location>
</feature>
<dbReference type="GO" id="GO:0016020">
    <property type="term" value="C:membrane"/>
    <property type="evidence" value="ECO:0007669"/>
    <property type="project" value="UniProtKB-SubCell"/>
</dbReference>
<dbReference type="PANTHER" id="PTHR37422:SF13">
    <property type="entry name" value="LIPOPOLYSACCHARIDE BIOSYNTHESIS PROTEIN PA4999-RELATED"/>
    <property type="match status" value="1"/>
</dbReference>
<feature type="domain" description="O-antigen ligase-related" evidence="6">
    <location>
        <begin position="230"/>
        <end position="386"/>
    </location>
</feature>
<dbReference type="InterPro" id="IPR051533">
    <property type="entry name" value="WaaL-like"/>
</dbReference>
<dbReference type="AlphaFoldDB" id="A0A3R9MSF3"/>
<evidence type="ECO:0000256" key="1">
    <source>
        <dbReference type="ARBA" id="ARBA00004141"/>
    </source>
</evidence>
<evidence type="ECO:0000256" key="5">
    <source>
        <dbReference type="SAM" id="Phobius"/>
    </source>
</evidence>
<gene>
    <name evidence="7" type="ORF">EI293_20455</name>
</gene>
<keyword evidence="7" id="KW-0436">Ligase</keyword>
<reference evidence="7 8" key="1">
    <citation type="submission" date="2018-12" db="EMBL/GenBank/DDBJ databases">
        <authorList>
            <person name="Feng G."/>
            <person name="Zhu H."/>
        </authorList>
    </citation>
    <scope>NUCLEOTIDE SEQUENCE [LARGE SCALE GENOMIC DNA]</scope>
    <source>
        <strain evidence="7 8">LMG 26000</strain>
    </source>
</reference>
<dbReference type="OrthoDB" id="747420at2"/>